<feature type="transmembrane region" description="Helical" evidence="1">
    <location>
        <begin position="71"/>
        <end position="90"/>
    </location>
</feature>
<dbReference type="RefSeq" id="WP_039984105.1">
    <property type="nucleotide sequence ID" value="NZ_FBVO01000001.1"/>
</dbReference>
<reference evidence="2 3" key="1">
    <citation type="submission" date="2019-09" db="EMBL/GenBank/DDBJ databases">
        <title>FDA dAtabase for Regulatory Grade micrObial Sequences (FDA-ARGOS): Supporting development and validation of Infectious Disease Dx tests.</title>
        <authorList>
            <person name="Sciortino C."/>
            <person name="Tallon L."/>
            <person name="Sadzewicz L."/>
            <person name="Vavikolanu K."/>
            <person name="Mehta A."/>
            <person name="Aluvathingal J."/>
            <person name="Nadendla S."/>
            <person name="Nandy P."/>
            <person name="Geyer C."/>
            <person name="Yan Y."/>
            <person name="Sichtig H."/>
        </authorList>
    </citation>
    <scope>NUCLEOTIDE SEQUENCE [LARGE SCALE GENOMIC DNA]</scope>
    <source>
        <strain evidence="2 3">FDAARGOS_661</strain>
    </source>
</reference>
<name>A0A6N0I2F7_STAHO</name>
<accession>A0A6N0I2F7</accession>
<proteinExistence type="predicted"/>
<dbReference type="KEGG" id="shom:EGX58_05650"/>
<organism evidence="2 3">
    <name type="scientific">Staphylococcus hominis</name>
    <dbReference type="NCBI Taxonomy" id="1290"/>
    <lineage>
        <taxon>Bacteria</taxon>
        <taxon>Bacillati</taxon>
        <taxon>Bacillota</taxon>
        <taxon>Bacilli</taxon>
        <taxon>Bacillales</taxon>
        <taxon>Staphylococcaceae</taxon>
        <taxon>Staphylococcus</taxon>
    </lineage>
</organism>
<dbReference type="AlphaFoldDB" id="A0A6N0I2F7"/>
<feature type="transmembrane region" description="Helical" evidence="1">
    <location>
        <begin position="34"/>
        <end position="51"/>
    </location>
</feature>
<keyword evidence="1" id="KW-0812">Transmembrane</keyword>
<evidence type="ECO:0000256" key="1">
    <source>
        <dbReference type="SAM" id="Phobius"/>
    </source>
</evidence>
<keyword evidence="1" id="KW-1133">Transmembrane helix</keyword>
<gene>
    <name evidence="2" type="ORF">FOB69_03940</name>
</gene>
<dbReference type="Proteomes" id="UP000509636">
    <property type="component" value="Chromosome"/>
</dbReference>
<evidence type="ECO:0000313" key="3">
    <source>
        <dbReference type="Proteomes" id="UP000509636"/>
    </source>
</evidence>
<keyword evidence="1" id="KW-0472">Membrane</keyword>
<dbReference type="EMBL" id="CP054550">
    <property type="protein sequence ID" value="QKQ28729.1"/>
    <property type="molecule type" value="Genomic_DNA"/>
</dbReference>
<protein>
    <submittedName>
        <fullName evidence="2">Uncharacterized protein</fullName>
    </submittedName>
</protein>
<sequence length="92" mass="11151">MIRILLLLVIVIILQVIIKHFLSDIELDSKYKNMITYVPLGLGLFFVQNVYYERKYPHWEVPLKEKLNLKYIYLFTFLEFVAIYICLFVMKN</sequence>
<evidence type="ECO:0000313" key="2">
    <source>
        <dbReference type="EMBL" id="QKQ28729.1"/>
    </source>
</evidence>